<sequence length="1019" mass="114878">MPDSSTSYTDHDTNNENSRRDFLKQLALMGFFSGISTLLPSCSNAIEANGKSEDVFGVWEEMLQAIQQSPDYLPKRIENLIAGKDPEAMFNFVRDEINLVPPSASSLRGMGTAIRYGINGVLRDGFATPREKAELLNQMFQQAGITSKVVFERTDFKTEEVPSLFFRPVERKAEPAISETQYKNWEKVLNGNLPKQELSFVDENGKESKDLADKLWELLPEKEKIRYQNFDFRWDNYRTPAVSFEWNGETKYAHLFDPTVPFGQLRSSNQLAEAGEATFSGDKVQVKVTFREGIEPRKEHLLVEKDWPVEQLIGKQLQLSFFHGLNLKEQAQTNIGSLRTFTPALTYQSFEHTWEEMEQRSVFGNPITLEGRVIDVSGELPKIGNFSLLSNADPELVKKVQGLEVKAIPAAFPLVKLEVVAKDQNGELVEGLGAGDFQIQDNGRDVQALMEANRRTPRILVLYDTSLSMPKDYFGEKMAQFLENLEKSILDHYPAAQIQSWATDSNLYTWLMKASKTSHDLIIFATDGDNGDELQESYKAIFAAGPPAMVLNVYNSNERHRKVSFENMANLTGGTVLDAKDQEVTLGKILDHIQGMNISPYVFTYYAAGPLEVHEVKVSMDQKRLNESQEFQFSEIGSNESPVGQKIIGLYLTVKIGNQEVKRVLAGWDPVTESKAEPRQDHFEAVRNQMLGSILIGIEGEGPTYSAALSDLFQYRLSKKKWIDAINEKDVEKAISESHNQSFGFDPMLVHLLAPLNDAVTQKSLTFASGPRMVIFKRSMGVGKDSSTSSFDFLPTGKFVTMAEDTEEAFRVNMTKTAQMAVLEKSYYQESTLELLKDAQLISDTEAKDQDWFKARLREGEDAGFWYERIFRGNNTFKIFDRQMQTQAFWQIHQNTGELYGILPDMTGGGKDQVYTKYDDIHHVLQGYAEKLGEDEGAGINYAAYGIILMKLYAIAAHALETMDTTNMEEEVMLALQMRACHVAWFIHGGMVGRPQKIMGGVAQLISMMDRTDNGYPCS</sequence>
<protein>
    <recommendedName>
        <fullName evidence="3">VWA domain-containing protein</fullName>
    </recommendedName>
</protein>
<keyword evidence="2" id="KW-1185">Reference proteome</keyword>
<dbReference type="RefSeq" id="WP_382388610.1">
    <property type="nucleotide sequence ID" value="NZ_JBHLWI010000043.1"/>
</dbReference>
<accession>A0ABV6FX00</accession>
<dbReference type="Proteomes" id="UP001589797">
    <property type="component" value="Unassembled WGS sequence"/>
</dbReference>
<dbReference type="EMBL" id="JBHLWI010000043">
    <property type="protein sequence ID" value="MFC0264102.1"/>
    <property type="molecule type" value="Genomic_DNA"/>
</dbReference>
<dbReference type="PROSITE" id="PS51318">
    <property type="entry name" value="TAT"/>
    <property type="match status" value="1"/>
</dbReference>
<name>A0ABV6FX00_9BACT</name>
<evidence type="ECO:0000313" key="2">
    <source>
        <dbReference type="Proteomes" id="UP001589797"/>
    </source>
</evidence>
<dbReference type="InterPro" id="IPR006311">
    <property type="entry name" value="TAT_signal"/>
</dbReference>
<evidence type="ECO:0008006" key="3">
    <source>
        <dbReference type="Google" id="ProtNLM"/>
    </source>
</evidence>
<gene>
    <name evidence="1" type="ORF">ACFFIP_15520</name>
</gene>
<comment type="caution">
    <text evidence="1">The sequence shown here is derived from an EMBL/GenBank/DDBJ whole genome shotgun (WGS) entry which is preliminary data.</text>
</comment>
<reference evidence="1 2" key="1">
    <citation type="submission" date="2024-09" db="EMBL/GenBank/DDBJ databases">
        <authorList>
            <person name="Sun Q."/>
            <person name="Mori K."/>
        </authorList>
    </citation>
    <scope>NUCLEOTIDE SEQUENCE [LARGE SCALE GENOMIC DNA]</scope>
    <source>
        <strain evidence="1 2">CCM 7650</strain>
    </source>
</reference>
<proteinExistence type="predicted"/>
<evidence type="ECO:0000313" key="1">
    <source>
        <dbReference type="EMBL" id="MFC0264102.1"/>
    </source>
</evidence>
<organism evidence="1 2">
    <name type="scientific">Fontibacter flavus</name>
    <dbReference type="NCBI Taxonomy" id="654838"/>
    <lineage>
        <taxon>Bacteria</taxon>
        <taxon>Pseudomonadati</taxon>
        <taxon>Bacteroidota</taxon>
        <taxon>Cytophagia</taxon>
        <taxon>Cytophagales</taxon>
        <taxon>Cyclobacteriaceae</taxon>
        <taxon>Fontibacter</taxon>
    </lineage>
</organism>